<keyword evidence="1" id="KW-0472">Membrane</keyword>
<evidence type="ECO:0000313" key="3">
    <source>
        <dbReference type="EMBL" id="MDB8619956.1"/>
    </source>
</evidence>
<reference evidence="2" key="1">
    <citation type="submission" date="2021-02" db="EMBL/GenBank/DDBJ databases">
        <title>Infant gut strain persistence is associated with maternal origin, phylogeny, and functional potential including surface adhesion and iron acquisition.</title>
        <authorList>
            <person name="Lou Y.C."/>
        </authorList>
    </citation>
    <scope>NUCLEOTIDE SEQUENCE</scope>
    <source>
        <strain evidence="2">L3_060_000G1_dasL3_060_000G1_metabat.metabat.86_ sub</strain>
    </source>
</reference>
<organism evidence="2 4">
    <name type="scientific">Streptococcus parasanguinis</name>
    <dbReference type="NCBI Taxonomy" id="1318"/>
    <lineage>
        <taxon>Bacteria</taxon>
        <taxon>Bacillati</taxon>
        <taxon>Bacillota</taxon>
        <taxon>Bacilli</taxon>
        <taxon>Lactobacillales</taxon>
        <taxon>Streptococcaceae</taxon>
        <taxon>Streptococcus</taxon>
    </lineage>
</organism>
<keyword evidence="1" id="KW-0812">Transmembrane</keyword>
<sequence>MKIRKQILIPLLLVDAIALYFFLTTIEAWIFWLAALILVGSLWWLKKAIQGQKTEMEEK</sequence>
<gene>
    <name evidence="2" type="ORF">KH363_02410</name>
    <name evidence="3" type="ORF">PNV36_05990</name>
</gene>
<dbReference type="EMBL" id="JAGZZN010000009">
    <property type="protein sequence ID" value="MBS6536378.1"/>
    <property type="molecule type" value="Genomic_DNA"/>
</dbReference>
<dbReference type="Proteomes" id="UP000761167">
    <property type="component" value="Unassembled WGS sequence"/>
</dbReference>
<feature type="transmembrane region" description="Helical" evidence="1">
    <location>
        <begin position="7"/>
        <end position="23"/>
    </location>
</feature>
<proteinExistence type="predicted"/>
<dbReference type="RefSeq" id="WP_003014929.1">
    <property type="nucleotide sequence ID" value="NZ_CABIWQ010000006.1"/>
</dbReference>
<dbReference type="AlphaFoldDB" id="A0A2I1TR19"/>
<name>A0A2I1TR19_STRPA</name>
<evidence type="ECO:0000256" key="1">
    <source>
        <dbReference type="SAM" id="Phobius"/>
    </source>
</evidence>
<dbReference type="GeneID" id="10836545"/>
<comment type="caution">
    <text evidence="2">The sequence shown here is derived from an EMBL/GenBank/DDBJ whole genome shotgun (WGS) entry which is preliminary data.</text>
</comment>
<reference evidence="3" key="2">
    <citation type="submission" date="2023-01" db="EMBL/GenBank/DDBJ databases">
        <title>Human gut microbiome strain richness.</title>
        <authorList>
            <person name="Chen-Liaw A."/>
        </authorList>
    </citation>
    <scope>NUCLEOTIDE SEQUENCE</scope>
    <source>
        <strain evidence="3">1001262st2_G8_1001262B_160229</strain>
    </source>
</reference>
<evidence type="ECO:0000313" key="4">
    <source>
        <dbReference type="Proteomes" id="UP000761167"/>
    </source>
</evidence>
<keyword evidence="1" id="KW-1133">Transmembrane helix</keyword>
<evidence type="ECO:0000313" key="2">
    <source>
        <dbReference type="EMBL" id="MBS6536378.1"/>
    </source>
</evidence>
<feature type="transmembrane region" description="Helical" evidence="1">
    <location>
        <begin position="29"/>
        <end position="45"/>
    </location>
</feature>
<dbReference type="EMBL" id="JAQMJV010000007">
    <property type="protein sequence ID" value="MDB8619956.1"/>
    <property type="molecule type" value="Genomic_DNA"/>
</dbReference>
<protein>
    <submittedName>
        <fullName evidence="2">Uncharacterized protein</fullName>
    </submittedName>
</protein>
<dbReference type="Proteomes" id="UP001212685">
    <property type="component" value="Unassembled WGS sequence"/>
</dbReference>
<accession>A0A2I1TR19</accession>